<keyword evidence="4" id="KW-1003">Cell membrane</keyword>
<feature type="transmembrane region" description="Helical" evidence="11">
    <location>
        <begin position="182"/>
        <end position="203"/>
    </location>
</feature>
<dbReference type="RefSeq" id="WP_244762090.1">
    <property type="nucleotide sequence ID" value="NZ_JALJCJ010000004.1"/>
</dbReference>
<dbReference type="PANTHER" id="PTHR43848">
    <property type="entry name" value="PUTRESCINE TRANSPORT SYSTEM PERMEASE PROTEIN POTI"/>
    <property type="match status" value="1"/>
</dbReference>
<keyword evidence="8 11" id="KW-0472">Membrane</keyword>
<dbReference type="PANTHER" id="PTHR43848:SF5">
    <property type="entry name" value="SPERMIDINE_PUTRESCINE TRANSPORT SYSTEM PERMEASE PROTEIN POTC"/>
    <property type="match status" value="1"/>
</dbReference>
<feature type="domain" description="ABC transmembrane type-1" evidence="12">
    <location>
        <begin position="62"/>
        <end position="254"/>
    </location>
</feature>
<evidence type="ECO:0000256" key="8">
    <source>
        <dbReference type="ARBA" id="ARBA00023136"/>
    </source>
</evidence>
<evidence type="ECO:0000256" key="1">
    <source>
        <dbReference type="ARBA" id="ARBA00004429"/>
    </source>
</evidence>
<comment type="caution">
    <text evidence="13">The sequence shown here is derived from an EMBL/GenBank/DDBJ whole genome shotgun (WGS) entry which is preliminary data.</text>
</comment>
<keyword evidence="3 11" id="KW-0813">Transport</keyword>
<evidence type="ECO:0000313" key="14">
    <source>
        <dbReference type="Proteomes" id="UP001177080"/>
    </source>
</evidence>
<reference evidence="13" key="1">
    <citation type="submission" date="2022-04" db="EMBL/GenBank/DDBJ databases">
        <title>Shinella lacus sp. nov., a novel member of the genus Shinella from water.</title>
        <authorList>
            <person name="Deng Y."/>
        </authorList>
    </citation>
    <scope>NUCLEOTIDE SEQUENCE</scope>
    <source>
        <strain evidence="13">JCM 31239</strain>
    </source>
</reference>
<feature type="transmembrane region" description="Helical" evidence="11">
    <location>
        <begin position="238"/>
        <end position="259"/>
    </location>
</feature>
<sequence length="266" mass="28272">MNRHLPRTFALFAGLSLVFLYAPILVLCSFSFNGGRLFHRWEGFSFAWYAKAIANEGFRDAAVNTLVVSTAATLLATVLATGAVIGLQRAGGRQQQFATALIGLPLVVPEVVMAIATLIFFSSLRNATGVDLGLGNLVVAHTAFCVPFAMMPIRAALRGVDPSVLTAATDLYASDTATRRHVLIPLLMPGIGSGAALAFMVSFDDFAMSQLVAGPGQTTLPVFIWAQLKRPLTPEINAMSTIMLVVSIALICLSMAVTARGKLTTR</sequence>
<organism evidence="13 14">
    <name type="scientific">Shinella curvata</name>
    <dbReference type="NCBI Taxonomy" id="1817964"/>
    <lineage>
        <taxon>Bacteria</taxon>
        <taxon>Pseudomonadati</taxon>
        <taxon>Pseudomonadota</taxon>
        <taxon>Alphaproteobacteria</taxon>
        <taxon>Hyphomicrobiales</taxon>
        <taxon>Rhizobiaceae</taxon>
        <taxon>Shinella</taxon>
    </lineage>
</organism>
<evidence type="ECO:0000313" key="13">
    <source>
        <dbReference type="EMBL" id="MDO6120451.1"/>
    </source>
</evidence>
<feature type="transmembrane region" description="Helical" evidence="11">
    <location>
        <begin position="133"/>
        <end position="153"/>
    </location>
</feature>
<feature type="transmembrane region" description="Helical" evidence="11">
    <location>
        <begin position="99"/>
        <end position="121"/>
    </location>
</feature>
<protein>
    <recommendedName>
        <fullName evidence="10">Spermidine/putrescine transport system permease protein PotC</fullName>
    </recommendedName>
</protein>
<comment type="function">
    <text evidence="9">Required for the activity of the bacterial periplasmic transport system of putrescine and spermidine.</text>
</comment>
<dbReference type="PROSITE" id="PS50928">
    <property type="entry name" value="ABC_TM1"/>
    <property type="match status" value="1"/>
</dbReference>
<accession>A0ABT8X9U3</accession>
<evidence type="ECO:0000256" key="11">
    <source>
        <dbReference type="RuleBase" id="RU363032"/>
    </source>
</evidence>
<comment type="similarity">
    <text evidence="2">Belongs to the binding-protein-dependent transport system permease family. CysTW subfamily.</text>
</comment>
<dbReference type="Gene3D" id="1.10.3720.10">
    <property type="entry name" value="MetI-like"/>
    <property type="match status" value="1"/>
</dbReference>
<dbReference type="InterPro" id="IPR051789">
    <property type="entry name" value="Bact_Polyamine_Transport"/>
</dbReference>
<gene>
    <name evidence="13" type="ORF">GB928_004570</name>
</gene>
<evidence type="ECO:0000256" key="5">
    <source>
        <dbReference type="ARBA" id="ARBA00022519"/>
    </source>
</evidence>
<keyword evidence="6 11" id="KW-0812">Transmembrane</keyword>
<evidence type="ECO:0000256" key="7">
    <source>
        <dbReference type="ARBA" id="ARBA00022989"/>
    </source>
</evidence>
<dbReference type="SUPFAM" id="SSF161098">
    <property type="entry name" value="MetI-like"/>
    <property type="match status" value="1"/>
</dbReference>
<evidence type="ECO:0000259" key="12">
    <source>
        <dbReference type="PROSITE" id="PS50928"/>
    </source>
</evidence>
<name>A0ABT8X9U3_9HYPH</name>
<evidence type="ECO:0000256" key="6">
    <source>
        <dbReference type="ARBA" id="ARBA00022692"/>
    </source>
</evidence>
<dbReference type="Pfam" id="PF00528">
    <property type="entry name" value="BPD_transp_1"/>
    <property type="match status" value="1"/>
</dbReference>
<comment type="subcellular location">
    <subcellularLocation>
        <location evidence="1">Cell inner membrane</location>
        <topology evidence="1">Multi-pass membrane protein</topology>
    </subcellularLocation>
    <subcellularLocation>
        <location evidence="11">Cell membrane</location>
        <topology evidence="11">Multi-pass membrane protein</topology>
    </subcellularLocation>
</comment>
<proteinExistence type="inferred from homology"/>
<dbReference type="Proteomes" id="UP001177080">
    <property type="component" value="Unassembled WGS sequence"/>
</dbReference>
<feature type="transmembrane region" description="Helical" evidence="11">
    <location>
        <begin position="9"/>
        <end position="32"/>
    </location>
</feature>
<keyword evidence="14" id="KW-1185">Reference proteome</keyword>
<evidence type="ECO:0000256" key="10">
    <source>
        <dbReference type="ARBA" id="ARBA00039580"/>
    </source>
</evidence>
<dbReference type="InterPro" id="IPR035906">
    <property type="entry name" value="MetI-like_sf"/>
</dbReference>
<evidence type="ECO:0000256" key="2">
    <source>
        <dbReference type="ARBA" id="ARBA00007069"/>
    </source>
</evidence>
<keyword evidence="7 11" id="KW-1133">Transmembrane helix</keyword>
<evidence type="ECO:0000256" key="9">
    <source>
        <dbReference type="ARBA" id="ARBA00037216"/>
    </source>
</evidence>
<dbReference type="InterPro" id="IPR000515">
    <property type="entry name" value="MetI-like"/>
</dbReference>
<feature type="transmembrane region" description="Helical" evidence="11">
    <location>
        <begin position="66"/>
        <end position="87"/>
    </location>
</feature>
<evidence type="ECO:0000256" key="4">
    <source>
        <dbReference type="ARBA" id="ARBA00022475"/>
    </source>
</evidence>
<dbReference type="EMBL" id="WHSC02000002">
    <property type="protein sequence ID" value="MDO6120451.1"/>
    <property type="molecule type" value="Genomic_DNA"/>
</dbReference>
<dbReference type="CDD" id="cd06261">
    <property type="entry name" value="TM_PBP2"/>
    <property type="match status" value="1"/>
</dbReference>
<keyword evidence="5" id="KW-0997">Cell inner membrane</keyword>
<evidence type="ECO:0000256" key="3">
    <source>
        <dbReference type="ARBA" id="ARBA00022448"/>
    </source>
</evidence>